<organism evidence="5 6">
    <name type="scientific">Niallia taxi</name>
    <dbReference type="NCBI Taxonomy" id="2499688"/>
    <lineage>
        <taxon>Bacteria</taxon>
        <taxon>Bacillati</taxon>
        <taxon>Bacillota</taxon>
        <taxon>Bacilli</taxon>
        <taxon>Bacillales</taxon>
        <taxon>Bacillaceae</taxon>
        <taxon>Niallia</taxon>
    </lineage>
</organism>
<dbReference type="Gene3D" id="3.20.20.450">
    <property type="entry name" value="EAL domain"/>
    <property type="match status" value="1"/>
</dbReference>
<dbReference type="InterPro" id="IPR035919">
    <property type="entry name" value="EAL_sf"/>
</dbReference>
<dbReference type="EMBL" id="RZTZ01000011">
    <property type="protein sequence ID" value="RVT58809.1"/>
    <property type="molecule type" value="Genomic_DNA"/>
</dbReference>
<dbReference type="Gene3D" id="3.30.70.270">
    <property type="match status" value="1"/>
</dbReference>
<dbReference type="PROSITE" id="PS50883">
    <property type="entry name" value="EAL"/>
    <property type="match status" value="1"/>
</dbReference>
<dbReference type="Pfam" id="PF13185">
    <property type="entry name" value="GAF_2"/>
    <property type="match status" value="1"/>
</dbReference>
<dbReference type="InterPro" id="IPR043128">
    <property type="entry name" value="Rev_trsase/Diguanyl_cyclase"/>
</dbReference>
<protein>
    <submittedName>
        <fullName evidence="5">EAL domain-containing protein</fullName>
    </submittedName>
</protein>
<dbReference type="PROSITE" id="PS50113">
    <property type="entry name" value="PAC"/>
    <property type="match status" value="1"/>
</dbReference>
<dbReference type="InterPro" id="IPR001633">
    <property type="entry name" value="EAL_dom"/>
</dbReference>
<sequence>MDNPVSEDSLFDTYKSLFNYNSEACFALNMRGEFLLVNPAAEILTGYSDKEFFHLSYEDLIEKQDRKVTIKKLEGLLNGDKDSVEVSIRNKQGEKIDLSIVAVPIFRAKRPMGIVGVAKDVTQQNYMEFLVKEQNKILKMIVDGINYTTILDEIVSIVEKVAKDSHCSVMIADKEQNKLYTASSPKLPSEFATFINGIPIGPKSGSCGTAAYFKQRIIVSDIAVDPLWEDYRDEALAHGLKACWSTPVFDSFNNVIGCFAIYHSKPNTPNPKYIKLIEEATYLTSLVIQRSMAEEKIQHLAYHDELTGLPNRRFFEEKLKAAIADFQPANNNQHLALLFMDLDRFKFINDTLGHHVGDILLKQFAERLNKCIQKRETVSRQGGDEFTVLLRNVTEEEVRKKAKKIIQILSSPFIIDGHEIFITPSIGIAMYPKDSENNVTLIRNADIAMYEAKKEGRNNYQFYNEKFDFQSSDLFLLETELRKADISKHFKLHFQPIVDLKTNAATSAEALIRWQHPELGLISPEKFIKIAEDTGLIIPIGEWVLRKVCQELKARQERGLSPMNFSVNLSLRQFFDSSFVSTVASILTEEGINPAYITLEITESMTMDVEKATQILYQLKDLGVEISIDDFGTGYSSLQYLQKFPIDYLKIDKSFIQNIGENMDDCSIASTIIVMAHNLGLKVIAEGVETEEQVSVLKGMNCEKAQGYYYSKPLPLNELHLIESDLGSWL</sequence>
<dbReference type="RefSeq" id="WP_127740393.1">
    <property type="nucleotide sequence ID" value="NZ_RZTZ01000011.1"/>
</dbReference>
<dbReference type="InterPro" id="IPR000014">
    <property type="entry name" value="PAS"/>
</dbReference>
<reference evidence="5 6" key="1">
    <citation type="submission" date="2019-01" db="EMBL/GenBank/DDBJ databases">
        <title>Bacillus sp. M5HDSG1-1, whole genome shotgun sequence.</title>
        <authorList>
            <person name="Tuo L."/>
        </authorList>
    </citation>
    <scope>NUCLEOTIDE SEQUENCE [LARGE SCALE GENOMIC DNA]</scope>
    <source>
        <strain evidence="5 6">M5HDSG1-1</strain>
    </source>
</reference>
<evidence type="ECO:0000313" key="5">
    <source>
        <dbReference type="EMBL" id="RVT58809.1"/>
    </source>
</evidence>
<dbReference type="SMART" id="SM00065">
    <property type="entry name" value="GAF"/>
    <property type="match status" value="1"/>
</dbReference>
<evidence type="ECO:0000259" key="1">
    <source>
        <dbReference type="PROSITE" id="PS50112"/>
    </source>
</evidence>
<dbReference type="InterPro" id="IPR000160">
    <property type="entry name" value="GGDEF_dom"/>
</dbReference>
<feature type="domain" description="PAC" evidence="2">
    <location>
        <begin position="82"/>
        <end position="133"/>
    </location>
</feature>
<dbReference type="SMART" id="SM00267">
    <property type="entry name" value="GGDEF"/>
    <property type="match status" value="1"/>
</dbReference>
<dbReference type="InterPro" id="IPR001610">
    <property type="entry name" value="PAC"/>
</dbReference>
<dbReference type="PROSITE" id="PS50112">
    <property type="entry name" value="PAS"/>
    <property type="match status" value="1"/>
</dbReference>
<dbReference type="SUPFAM" id="SSF55073">
    <property type="entry name" value="Nucleotide cyclase"/>
    <property type="match status" value="1"/>
</dbReference>
<dbReference type="CDD" id="cd00130">
    <property type="entry name" value="PAS"/>
    <property type="match status" value="1"/>
</dbReference>
<gene>
    <name evidence="5" type="ORF">EM808_20830</name>
</gene>
<dbReference type="SMART" id="SM00086">
    <property type="entry name" value="PAC"/>
    <property type="match status" value="1"/>
</dbReference>
<dbReference type="Pfam" id="PF00990">
    <property type="entry name" value="GGDEF"/>
    <property type="match status" value="1"/>
</dbReference>
<dbReference type="InterPro" id="IPR000700">
    <property type="entry name" value="PAS-assoc_C"/>
</dbReference>
<dbReference type="CDD" id="cd01949">
    <property type="entry name" value="GGDEF"/>
    <property type="match status" value="1"/>
</dbReference>
<evidence type="ECO:0000259" key="3">
    <source>
        <dbReference type="PROSITE" id="PS50883"/>
    </source>
</evidence>
<dbReference type="SUPFAM" id="SSF55781">
    <property type="entry name" value="GAF domain-like"/>
    <property type="match status" value="1"/>
</dbReference>
<dbReference type="PANTHER" id="PTHR44757">
    <property type="entry name" value="DIGUANYLATE CYCLASE DGCP"/>
    <property type="match status" value="1"/>
</dbReference>
<dbReference type="Pfam" id="PF00563">
    <property type="entry name" value="EAL"/>
    <property type="match status" value="1"/>
</dbReference>
<name>A0A3S2W1Z2_9BACI</name>
<dbReference type="InterPro" id="IPR012226">
    <property type="entry name" value="Diguanyl_cyclase/Pdiesterase"/>
</dbReference>
<feature type="domain" description="GGDEF" evidence="4">
    <location>
        <begin position="333"/>
        <end position="465"/>
    </location>
</feature>
<dbReference type="InterPro" id="IPR052155">
    <property type="entry name" value="Biofilm_reg_signaling"/>
</dbReference>
<dbReference type="NCBIfam" id="TIGR00254">
    <property type="entry name" value="GGDEF"/>
    <property type="match status" value="1"/>
</dbReference>
<dbReference type="InterPro" id="IPR029016">
    <property type="entry name" value="GAF-like_dom_sf"/>
</dbReference>
<keyword evidence="6" id="KW-1185">Reference proteome</keyword>
<dbReference type="PROSITE" id="PS50887">
    <property type="entry name" value="GGDEF"/>
    <property type="match status" value="1"/>
</dbReference>
<evidence type="ECO:0000259" key="2">
    <source>
        <dbReference type="PROSITE" id="PS50113"/>
    </source>
</evidence>
<dbReference type="SUPFAM" id="SSF141868">
    <property type="entry name" value="EAL domain-like"/>
    <property type="match status" value="1"/>
</dbReference>
<dbReference type="PIRSF" id="PIRSF005925">
    <property type="entry name" value="Dos"/>
    <property type="match status" value="1"/>
</dbReference>
<dbReference type="Gene3D" id="3.30.450.40">
    <property type="match status" value="1"/>
</dbReference>
<feature type="domain" description="PAS" evidence="1">
    <location>
        <begin position="10"/>
        <end position="80"/>
    </location>
</feature>
<evidence type="ECO:0000313" key="6">
    <source>
        <dbReference type="Proteomes" id="UP000288024"/>
    </source>
</evidence>
<dbReference type="InterPro" id="IPR003018">
    <property type="entry name" value="GAF"/>
</dbReference>
<comment type="caution">
    <text evidence="5">The sequence shown here is derived from an EMBL/GenBank/DDBJ whole genome shotgun (WGS) entry which is preliminary data.</text>
</comment>
<dbReference type="FunFam" id="3.30.70.270:FF:000001">
    <property type="entry name" value="Diguanylate cyclase domain protein"/>
    <property type="match status" value="1"/>
</dbReference>
<dbReference type="SMART" id="SM00052">
    <property type="entry name" value="EAL"/>
    <property type="match status" value="1"/>
</dbReference>
<dbReference type="Proteomes" id="UP000288024">
    <property type="component" value="Unassembled WGS sequence"/>
</dbReference>
<proteinExistence type="predicted"/>
<dbReference type="SMART" id="SM00091">
    <property type="entry name" value="PAS"/>
    <property type="match status" value="1"/>
</dbReference>
<dbReference type="Pfam" id="PF00989">
    <property type="entry name" value="PAS"/>
    <property type="match status" value="1"/>
</dbReference>
<dbReference type="GO" id="GO:0006355">
    <property type="term" value="P:regulation of DNA-templated transcription"/>
    <property type="evidence" value="ECO:0007669"/>
    <property type="project" value="InterPro"/>
</dbReference>
<evidence type="ECO:0000259" key="4">
    <source>
        <dbReference type="PROSITE" id="PS50887"/>
    </source>
</evidence>
<dbReference type="CDD" id="cd01948">
    <property type="entry name" value="EAL"/>
    <property type="match status" value="1"/>
</dbReference>
<dbReference type="AlphaFoldDB" id="A0A3S2W1Z2"/>
<dbReference type="SUPFAM" id="SSF55785">
    <property type="entry name" value="PYP-like sensor domain (PAS domain)"/>
    <property type="match status" value="1"/>
</dbReference>
<dbReference type="Gene3D" id="3.30.450.20">
    <property type="entry name" value="PAS domain"/>
    <property type="match status" value="1"/>
</dbReference>
<dbReference type="InterPro" id="IPR029787">
    <property type="entry name" value="Nucleotide_cyclase"/>
</dbReference>
<dbReference type="NCBIfam" id="TIGR00229">
    <property type="entry name" value="sensory_box"/>
    <property type="match status" value="1"/>
</dbReference>
<dbReference type="PANTHER" id="PTHR44757:SF2">
    <property type="entry name" value="BIOFILM ARCHITECTURE MAINTENANCE PROTEIN MBAA"/>
    <property type="match status" value="1"/>
</dbReference>
<dbReference type="InterPro" id="IPR035965">
    <property type="entry name" value="PAS-like_dom_sf"/>
</dbReference>
<dbReference type="InterPro" id="IPR013767">
    <property type="entry name" value="PAS_fold"/>
</dbReference>
<feature type="domain" description="EAL" evidence="3">
    <location>
        <begin position="474"/>
        <end position="727"/>
    </location>
</feature>
<accession>A0A3S2W1Z2</accession>